<reference evidence="2 3" key="1">
    <citation type="submission" date="2016-06" db="EMBL/GenBank/DDBJ databases">
        <authorList>
            <consortium name="Pathogen Informatics"/>
        </authorList>
    </citation>
    <scope>NUCLEOTIDE SEQUENCE [LARGE SCALE GENOMIC DNA]</scope>
    <source>
        <strain evidence="2">PowCR01</strain>
    </source>
</reference>
<dbReference type="VEuPathDB" id="PlasmoDB:PocGH01_14071600"/>
<dbReference type="InterPro" id="IPR045464">
    <property type="entry name" value="Hrt3/FBXO9_C"/>
</dbReference>
<organism evidence="2 3">
    <name type="scientific">Plasmodium ovale</name>
    <name type="common">malaria parasite P. ovale</name>
    <dbReference type="NCBI Taxonomy" id="36330"/>
    <lineage>
        <taxon>Eukaryota</taxon>
        <taxon>Sar</taxon>
        <taxon>Alveolata</taxon>
        <taxon>Apicomplexa</taxon>
        <taxon>Aconoidasida</taxon>
        <taxon>Haemosporida</taxon>
        <taxon>Plasmodiidae</taxon>
        <taxon>Plasmodium</taxon>
        <taxon>Plasmodium (Plasmodium)</taxon>
    </lineage>
</organism>
<sequence length="346" mass="41372">MNSNKEKAKKLFMQALNPERDENFLKATKFYQQAVKLYPNVLKTCINDNPEKVDKNESVEGNKEGNDTHLISVITENFYSIIKYLDFYSMHRLLFSCKSIYSLRPIENEYKRLCNINFTNCEEKSKIYGSSFKRLLLEYPRIRYDGVYISCVTYIRPLKDIGNIHLDPKDRERVIYNPCVVTYFRYLLFLNESNKVLIVRSEVNKKEVLEVLKISYEQIKKWNLSVSNTELIKDLLKFQGEVENSLIKRIRIGEYTFDQNEKTVEIHYPELLNEPCKYKNIIQLRLHNYMSANNNMLKWISFKILSKIKMNYSEDTLNIDNRQYRSFFFFNLKFLSHLFITRIPES</sequence>
<dbReference type="VEuPathDB" id="PlasmoDB:POWCR01_140065700"/>
<evidence type="ECO:0000313" key="2">
    <source>
        <dbReference type="EMBL" id="SBT82787.1"/>
    </source>
</evidence>
<feature type="domain" description="F-box protein Hrt3/FBXO9 C-terminal" evidence="1">
    <location>
        <begin position="126"/>
        <end position="298"/>
    </location>
</feature>
<proteinExistence type="predicted"/>
<dbReference type="EMBL" id="LT594518">
    <property type="protein sequence ID" value="SBT82787.1"/>
    <property type="molecule type" value="Genomic_DNA"/>
</dbReference>
<accession>A0A1C3L617</accession>
<evidence type="ECO:0000313" key="3">
    <source>
        <dbReference type="Proteomes" id="UP000243200"/>
    </source>
</evidence>
<name>A0A1C3L617_PLAOA</name>
<gene>
    <name evidence="2" type="primary">PowCR01_140065700</name>
    <name evidence="2" type="ORF">POWCR01_140065700</name>
</gene>
<dbReference type="Proteomes" id="UP000243200">
    <property type="component" value="Chromosome 14"/>
</dbReference>
<evidence type="ECO:0000259" key="1">
    <source>
        <dbReference type="Pfam" id="PF19270"/>
    </source>
</evidence>
<protein>
    <submittedName>
        <fullName evidence="2">DNA replication origin binding protein, putative</fullName>
    </submittedName>
</protein>
<dbReference type="OrthoDB" id="2117972at2759"/>
<dbReference type="AlphaFoldDB" id="A0A1C3L617"/>
<dbReference type="Pfam" id="PF19270">
    <property type="entry name" value="FBO_C"/>
    <property type="match status" value="1"/>
</dbReference>